<sequence>MGGTGKHVNAKGFATVKTCPAANQQTDAMRFSKLVLVIASAELELKWELVIPSSLWEKGGRRTDWRILETSAIDREVEEEY</sequence>
<comment type="caution">
    <text evidence="1">The sequence shown here is derived from an EMBL/GenBank/DDBJ whole genome shotgun (WGS) entry which is preliminary data.</text>
</comment>
<evidence type="ECO:0000313" key="2">
    <source>
        <dbReference type="Proteomes" id="UP000824120"/>
    </source>
</evidence>
<gene>
    <name evidence="1" type="ORF">H5410_037723</name>
</gene>
<accession>A0A9J5Y726</accession>
<proteinExistence type="predicted"/>
<keyword evidence="2" id="KW-1185">Reference proteome</keyword>
<name>A0A9J5Y726_SOLCO</name>
<dbReference type="AlphaFoldDB" id="A0A9J5Y726"/>
<evidence type="ECO:0000313" key="1">
    <source>
        <dbReference type="EMBL" id="KAG5596491.1"/>
    </source>
</evidence>
<dbReference type="Proteomes" id="UP000824120">
    <property type="component" value="Chromosome 7"/>
</dbReference>
<dbReference type="EMBL" id="JACXVP010000007">
    <property type="protein sequence ID" value="KAG5596491.1"/>
    <property type="molecule type" value="Genomic_DNA"/>
</dbReference>
<reference evidence="1 2" key="1">
    <citation type="submission" date="2020-09" db="EMBL/GenBank/DDBJ databases">
        <title>De no assembly of potato wild relative species, Solanum commersonii.</title>
        <authorList>
            <person name="Cho K."/>
        </authorList>
    </citation>
    <scope>NUCLEOTIDE SEQUENCE [LARGE SCALE GENOMIC DNA]</scope>
    <source>
        <strain evidence="1">LZ3.2</strain>
        <tissue evidence="1">Leaf</tissue>
    </source>
</reference>
<organism evidence="1 2">
    <name type="scientific">Solanum commersonii</name>
    <name type="common">Commerson's wild potato</name>
    <name type="synonym">Commerson's nightshade</name>
    <dbReference type="NCBI Taxonomy" id="4109"/>
    <lineage>
        <taxon>Eukaryota</taxon>
        <taxon>Viridiplantae</taxon>
        <taxon>Streptophyta</taxon>
        <taxon>Embryophyta</taxon>
        <taxon>Tracheophyta</taxon>
        <taxon>Spermatophyta</taxon>
        <taxon>Magnoliopsida</taxon>
        <taxon>eudicotyledons</taxon>
        <taxon>Gunneridae</taxon>
        <taxon>Pentapetalae</taxon>
        <taxon>asterids</taxon>
        <taxon>lamiids</taxon>
        <taxon>Solanales</taxon>
        <taxon>Solanaceae</taxon>
        <taxon>Solanoideae</taxon>
        <taxon>Solaneae</taxon>
        <taxon>Solanum</taxon>
    </lineage>
</organism>
<protein>
    <submittedName>
        <fullName evidence="1">Uncharacterized protein</fullName>
    </submittedName>
</protein>